<evidence type="ECO:0000259" key="6">
    <source>
        <dbReference type="PROSITE" id="PS50110"/>
    </source>
</evidence>
<accession>A0A803MQ16</accession>
<evidence type="ECO:0000256" key="5">
    <source>
        <dbReference type="SAM" id="MobiDB-lite"/>
    </source>
</evidence>
<dbReference type="EnsemblPlants" id="AUR62033367-RA">
    <property type="protein sequence ID" value="AUR62033367-RA:cds"/>
    <property type="gene ID" value="AUR62033367"/>
</dbReference>
<dbReference type="GO" id="GO:0000160">
    <property type="term" value="P:phosphorelay signal transduction system"/>
    <property type="evidence" value="ECO:0007669"/>
    <property type="project" value="UniProtKB-KW"/>
</dbReference>
<dbReference type="Gene3D" id="3.40.50.2300">
    <property type="match status" value="1"/>
</dbReference>
<evidence type="ECO:0000256" key="4">
    <source>
        <dbReference type="PROSITE-ProRule" id="PRU00169"/>
    </source>
</evidence>
<dbReference type="InterPro" id="IPR001789">
    <property type="entry name" value="Sig_transdc_resp-reg_receiver"/>
</dbReference>
<keyword evidence="3" id="KW-0804">Transcription</keyword>
<dbReference type="PANTHER" id="PTHR43874">
    <property type="entry name" value="TWO-COMPONENT RESPONSE REGULATOR"/>
    <property type="match status" value="1"/>
</dbReference>
<dbReference type="GO" id="GO:0009736">
    <property type="term" value="P:cytokinin-activated signaling pathway"/>
    <property type="evidence" value="ECO:0007669"/>
    <property type="project" value="InterPro"/>
</dbReference>
<feature type="region of interest" description="Disordered" evidence="5">
    <location>
        <begin position="310"/>
        <end position="331"/>
    </location>
</feature>
<dbReference type="PANTHER" id="PTHR43874:SF62">
    <property type="entry name" value="TWO-COMPONENT RESPONSE REGULATOR ARR6"/>
    <property type="match status" value="1"/>
</dbReference>
<reference evidence="7" key="1">
    <citation type="journal article" date="2017" name="Nature">
        <title>The genome of Chenopodium quinoa.</title>
        <authorList>
            <person name="Jarvis D.E."/>
            <person name="Ho Y.S."/>
            <person name="Lightfoot D.J."/>
            <person name="Schmoeckel S.M."/>
            <person name="Li B."/>
            <person name="Borm T.J.A."/>
            <person name="Ohyanagi H."/>
            <person name="Mineta K."/>
            <person name="Michell C.T."/>
            <person name="Saber N."/>
            <person name="Kharbatia N.M."/>
            <person name="Rupper R.R."/>
            <person name="Sharp A.R."/>
            <person name="Dally N."/>
            <person name="Boughton B.A."/>
            <person name="Woo Y.H."/>
            <person name="Gao G."/>
            <person name="Schijlen E.G.W.M."/>
            <person name="Guo X."/>
            <person name="Momin A.A."/>
            <person name="Negrao S."/>
            <person name="Al-Babili S."/>
            <person name="Gehring C."/>
            <person name="Roessner U."/>
            <person name="Jung C."/>
            <person name="Murphy K."/>
            <person name="Arold S.T."/>
            <person name="Gojobori T."/>
            <person name="van der Linden C.G."/>
            <person name="van Loo E.N."/>
            <person name="Jellen E.N."/>
            <person name="Maughan P.J."/>
            <person name="Tester M."/>
        </authorList>
    </citation>
    <scope>NUCLEOTIDE SEQUENCE [LARGE SCALE GENOMIC DNA]</scope>
    <source>
        <strain evidence="7">cv. PI 614886</strain>
    </source>
</reference>
<name>A0A803MQ16_CHEQI</name>
<dbReference type="PROSITE" id="PS50110">
    <property type="entry name" value="RESPONSE_REGULATORY"/>
    <property type="match status" value="1"/>
</dbReference>
<dbReference type="OMA" id="YINCKFL"/>
<dbReference type="Proteomes" id="UP000596660">
    <property type="component" value="Unplaced"/>
</dbReference>
<keyword evidence="1" id="KW-0902">Two-component regulatory system</keyword>
<dbReference type="SUPFAM" id="SSF52172">
    <property type="entry name" value="CheY-like"/>
    <property type="match status" value="1"/>
</dbReference>
<evidence type="ECO:0000313" key="7">
    <source>
        <dbReference type="EnsemblPlants" id="AUR62033367-RA:cds"/>
    </source>
</evidence>
<sequence>MAGGGQSTNASSSARLVVTACQGADALETLEKKKRKVDLVLMPTKLPDMCSFEVLDILQNKYKMAVVMLFDTDQPCAKAEYVRNGAMFCYVKPLDSRIAATLWQHAFVKEVELFRQSRRSPISGVTFNESEIHVAKRKFQGSSSFTWTPYMENIFLGIVHGLGVYDADPLEVLRRMHVPGLTLDVLIDKLQEYQVRQTFLDHSITVSPTPVCIIALNSRSQLMGQNNYTNPDQAFAHEQGYPGFLQNPRQDQLNRARAYEMPTPPLALVNSVPYLPHVPNMSQLPQASVPPANTAQRLILPPWPPTLTYLPSSSVAPPAPGHGEDESKLGG</sequence>
<evidence type="ECO:0000256" key="1">
    <source>
        <dbReference type="ARBA" id="ARBA00023012"/>
    </source>
</evidence>
<reference evidence="7" key="2">
    <citation type="submission" date="2021-03" db="UniProtKB">
        <authorList>
            <consortium name="EnsemblPlants"/>
        </authorList>
    </citation>
    <scope>IDENTIFICATION</scope>
</reference>
<keyword evidence="2" id="KW-0805">Transcription regulation</keyword>
<feature type="compositionally biased region" description="Basic and acidic residues" evidence="5">
    <location>
        <begin position="322"/>
        <end position="331"/>
    </location>
</feature>
<evidence type="ECO:0000256" key="2">
    <source>
        <dbReference type="ARBA" id="ARBA00023015"/>
    </source>
</evidence>
<comment type="caution">
    <text evidence="4">Lacks conserved residue(s) required for the propagation of feature annotation.</text>
</comment>
<dbReference type="InterPro" id="IPR045279">
    <property type="entry name" value="ARR-like"/>
</dbReference>
<organism evidence="7 8">
    <name type="scientific">Chenopodium quinoa</name>
    <name type="common">Quinoa</name>
    <dbReference type="NCBI Taxonomy" id="63459"/>
    <lineage>
        <taxon>Eukaryota</taxon>
        <taxon>Viridiplantae</taxon>
        <taxon>Streptophyta</taxon>
        <taxon>Embryophyta</taxon>
        <taxon>Tracheophyta</taxon>
        <taxon>Spermatophyta</taxon>
        <taxon>Magnoliopsida</taxon>
        <taxon>eudicotyledons</taxon>
        <taxon>Gunneridae</taxon>
        <taxon>Pentapetalae</taxon>
        <taxon>Caryophyllales</taxon>
        <taxon>Chenopodiaceae</taxon>
        <taxon>Chenopodioideae</taxon>
        <taxon>Atripliceae</taxon>
        <taxon>Chenopodium</taxon>
    </lineage>
</organism>
<keyword evidence="8" id="KW-1185">Reference proteome</keyword>
<dbReference type="InterPro" id="IPR011006">
    <property type="entry name" value="CheY-like_superfamily"/>
</dbReference>
<dbReference type="AlphaFoldDB" id="A0A803MQ16"/>
<protein>
    <recommendedName>
        <fullName evidence="6">Response regulatory domain-containing protein</fullName>
    </recommendedName>
</protein>
<evidence type="ECO:0000313" key="8">
    <source>
        <dbReference type="Proteomes" id="UP000596660"/>
    </source>
</evidence>
<evidence type="ECO:0000256" key="3">
    <source>
        <dbReference type="ARBA" id="ARBA00023163"/>
    </source>
</evidence>
<dbReference type="Gramene" id="AUR62033367-RA">
    <property type="protein sequence ID" value="AUR62033367-RA:cds"/>
    <property type="gene ID" value="AUR62033367"/>
</dbReference>
<dbReference type="Gene3D" id="1.10.10.60">
    <property type="entry name" value="Homeodomain-like"/>
    <property type="match status" value="1"/>
</dbReference>
<feature type="domain" description="Response regulatory" evidence="6">
    <location>
        <begin position="1"/>
        <end position="107"/>
    </location>
</feature>
<proteinExistence type="predicted"/>